<dbReference type="InterPro" id="IPR016181">
    <property type="entry name" value="Acyl_CoA_acyltransferase"/>
</dbReference>
<evidence type="ECO:0000259" key="1">
    <source>
        <dbReference type="PROSITE" id="PS51186"/>
    </source>
</evidence>
<evidence type="ECO:0000313" key="2">
    <source>
        <dbReference type="EMBL" id="PEH41712.1"/>
    </source>
</evidence>
<accession>A0A2A7SDY5</accession>
<dbReference type="InterPro" id="IPR000182">
    <property type="entry name" value="GNAT_dom"/>
</dbReference>
<dbReference type="PROSITE" id="PS51186">
    <property type="entry name" value="GNAT"/>
    <property type="match status" value="1"/>
</dbReference>
<dbReference type="EMBL" id="PDDY01000001">
    <property type="protein sequence ID" value="PEH41712.1"/>
    <property type="molecule type" value="Genomic_DNA"/>
</dbReference>
<dbReference type="GO" id="GO:0016747">
    <property type="term" value="F:acyltransferase activity, transferring groups other than amino-acyl groups"/>
    <property type="evidence" value="ECO:0007669"/>
    <property type="project" value="InterPro"/>
</dbReference>
<name>A0A2A7SDY5_BURGA</name>
<comment type="caution">
    <text evidence="2">The sequence shown here is derived from an EMBL/GenBank/DDBJ whole genome shotgun (WGS) entry which is preliminary data.</text>
</comment>
<dbReference type="RefSeq" id="WP_098151702.1">
    <property type="nucleotide sequence ID" value="NZ_CADEQH010000001.1"/>
</dbReference>
<organism evidence="2 3">
    <name type="scientific">Burkholderia gladioli</name>
    <name type="common">Pseudomonas marginata</name>
    <name type="synonym">Phytomonas marginata</name>
    <dbReference type="NCBI Taxonomy" id="28095"/>
    <lineage>
        <taxon>Bacteria</taxon>
        <taxon>Pseudomonadati</taxon>
        <taxon>Pseudomonadota</taxon>
        <taxon>Betaproteobacteria</taxon>
        <taxon>Burkholderiales</taxon>
        <taxon>Burkholderiaceae</taxon>
        <taxon>Burkholderia</taxon>
    </lineage>
</organism>
<gene>
    <name evidence="2" type="ORF">CRM94_05855</name>
</gene>
<dbReference type="CDD" id="cd04301">
    <property type="entry name" value="NAT_SF"/>
    <property type="match status" value="1"/>
</dbReference>
<feature type="domain" description="N-acetyltransferase" evidence="1">
    <location>
        <begin position="107"/>
        <end position="236"/>
    </location>
</feature>
<sequence length="236" mass="25427">MPESIVEQGEGAHALDTLIWNALSTRQAEFAVPGERVLRFQPEVAPFAALADLTPASFGALHESIERYGPAALVTVDEIEPPEGFDVLRRATLIQMVAEREPEPVALEHVRLESGDVPDMLALTAATQPGPFGPRTIELGRYLGVRRQGRLAAMAGERLRIDGHAEISAVCVDPAFRGQGLAAGLMRLLMAAMRARGEIPFLHAVASNQNAIAIYRAMGFVARRELHLLVLGDAGP</sequence>
<dbReference type="InterPro" id="IPR013653">
    <property type="entry name" value="GCN5-like_dom"/>
</dbReference>
<dbReference type="Proteomes" id="UP000220629">
    <property type="component" value="Unassembled WGS sequence"/>
</dbReference>
<dbReference type="AlphaFoldDB" id="A0A2A7SDY5"/>
<dbReference type="SUPFAM" id="SSF55729">
    <property type="entry name" value="Acyl-CoA N-acyltransferases (Nat)"/>
    <property type="match status" value="1"/>
</dbReference>
<dbReference type="Pfam" id="PF08445">
    <property type="entry name" value="FR47"/>
    <property type="match status" value="1"/>
</dbReference>
<keyword evidence="2" id="KW-0808">Transferase</keyword>
<dbReference type="Gene3D" id="3.40.630.30">
    <property type="match status" value="1"/>
</dbReference>
<protein>
    <submittedName>
        <fullName evidence="2">GNAT family N-acetyltransferase</fullName>
    </submittedName>
</protein>
<reference evidence="3" key="1">
    <citation type="submission" date="2017-09" db="EMBL/GenBank/DDBJ databases">
        <title>FDA dAtabase for Regulatory Grade micrObial Sequences (FDA-ARGOS): Supporting development and validation of Infectious Disease Dx tests.</title>
        <authorList>
            <person name="Minogue T."/>
            <person name="Wolcott M."/>
            <person name="Wasieloski L."/>
            <person name="Aguilar W."/>
            <person name="Moore D."/>
            <person name="Tallon L."/>
            <person name="Sadzewicz L."/>
            <person name="Ott S."/>
            <person name="Zhao X."/>
            <person name="Nagaraj S."/>
            <person name="Vavikolanu K."/>
            <person name="Aluvathingal J."/>
            <person name="Nadendla S."/>
            <person name="Sichtig H."/>
        </authorList>
    </citation>
    <scope>NUCLEOTIDE SEQUENCE [LARGE SCALE GENOMIC DNA]</scope>
    <source>
        <strain evidence="3">FDAARGOS_390</strain>
    </source>
</reference>
<evidence type="ECO:0000313" key="3">
    <source>
        <dbReference type="Proteomes" id="UP000220629"/>
    </source>
</evidence>
<proteinExistence type="predicted"/>